<organism evidence="2 3">
    <name type="scientific">Mycolicibacterium flavescens</name>
    <name type="common">Mycobacterium flavescens</name>
    <dbReference type="NCBI Taxonomy" id="1776"/>
    <lineage>
        <taxon>Bacteria</taxon>
        <taxon>Bacillati</taxon>
        <taxon>Actinomycetota</taxon>
        <taxon>Actinomycetes</taxon>
        <taxon>Mycobacteriales</taxon>
        <taxon>Mycobacteriaceae</taxon>
        <taxon>Mycolicibacterium</taxon>
    </lineage>
</organism>
<evidence type="ECO:0000313" key="3">
    <source>
        <dbReference type="Proteomes" id="UP000094053"/>
    </source>
</evidence>
<sequence>MEGVDGAIRDNPLPEDAHDGTDPAVEIWVSEPDLGREFAALDSPDPTIDDGVSASDGPVVILEIPPEVTDADIEHILGQDTLTEMSRLHEIRGIDAYGWYVTFHQRTAQHGVHIPLEGALLMAARAFHHLPIADERKVNLAFHAILRHELFHFAADCMSANWELATDTAMYWKAKEKHRNAQGYVEHEEAMANAYMLRGFQYPRRLLANSGGASPALKSFTIQQPAGYKEAYKYAGSRAAYMRGCRDLSTQVQHASGLPPVPAAMDTLLLFADPFRIDWTRCPIMISDRFDLRRLLGINIDFFTCIPAITETPKFEKSLNKLGPTVQEKWLEQKSKLAQSTSLNSLGFQKWTKGGADCYSVNVGSHRAHLRLDRGQSTWSALDIGTHLAMGHGS</sequence>
<evidence type="ECO:0000256" key="1">
    <source>
        <dbReference type="SAM" id="MobiDB-lite"/>
    </source>
</evidence>
<accession>A0A1E3RFI5</accession>
<dbReference type="Proteomes" id="UP000094053">
    <property type="component" value="Unassembled WGS sequence"/>
</dbReference>
<dbReference type="AlphaFoldDB" id="A0A1E3RFI5"/>
<gene>
    <name evidence="2" type="ORF">BHQ18_19105</name>
</gene>
<keyword evidence="3" id="KW-1185">Reference proteome</keyword>
<feature type="region of interest" description="Disordered" evidence="1">
    <location>
        <begin position="1"/>
        <end position="22"/>
    </location>
</feature>
<proteinExistence type="predicted"/>
<dbReference type="EMBL" id="MIHA01000014">
    <property type="protein sequence ID" value="ODQ88613.1"/>
    <property type="molecule type" value="Genomic_DNA"/>
</dbReference>
<reference evidence="3" key="1">
    <citation type="submission" date="2016-09" db="EMBL/GenBank/DDBJ databases">
        <authorList>
            <person name="Greninger A.L."/>
            <person name="Jerome K.R."/>
            <person name="Mcnair B."/>
            <person name="Wallis C."/>
            <person name="Fang F."/>
        </authorList>
    </citation>
    <scope>NUCLEOTIDE SEQUENCE [LARGE SCALE GENOMIC DNA]</scope>
    <source>
        <strain evidence="3">M6</strain>
    </source>
</reference>
<comment type="caution">
    <text evidence="2">The sequence shown here is derived from an EMBL/GenBank/DDBJ whole genome shotgun (WGS) entry which is preliminary data.</text>
</comment>
<evidence type="ECO:0000313" key="2">
    <source>
        <dbReference type="EMBL" id="ODQ88613.1"/>
    </source>
</evidence>
<protein>
    <submittedName>
        <fullName evidence="2">Uncharacterized protein</fullName>
    </submittedName>
</protein>
<dbReference type="OrthoDB" id="4608548at2"/>
<name>A0A1E3RFI5_MYCFV</name>